<dbReference type="InterPro" id="IPR003362">
    <property type="entry name" value="Bact_transf"/>
</dbReference>
<feature type="transmembrane region" description="Helical" evidence="7">
    <location>
        <begin position="54"/>
        <end position="75"/>
    </location>
</feature>
<feature type="domain" description="Bacterial sugar transferase" evidence="8">
    <location>
        <begin position="260"/>
        <end position="440"/>
    </location>
</feature>
<feature type="transmembrane region" description="Helical" evidence="7">
    <location>
        <begin position="12"/>
        <end position="34"/>
    </location>
</feature>
<feature type="transmembrane region" description="Helical" evidence="7">
    <location>
        <begin position="114"/>
        <end position="140"/>
    </location>
</feature>
<dbReference type="Pfam" id="PF02397">
    <property type="entry name" value="Bac_transf"/>
    <property type="match status" value="1"/>
</dbReference>
<feature type="transmembrane region" description="Helical" evidence="7">
    <location>
        <begin position="265"/>
        <end position="289"/>
    </location>
</feature>
<dbReference type="GO" id="GO:0016780">
    <property type="term" value="F:phosphotransferase activity, for other substituted phosphate groups"/>
    <property type="evidence" value="ECO:0007669"/>
    <property type="project" value="TreeGrafter"/>
</dbReference>
<dbReference type="RefSeq" id="WP_115483262.1">
    <property type="nucleotide sequence ID" value="NZ_QRCT01000050.1"/>
</dbReference>
<keyword evidence="3 9" id="KW-0808">Transferase</keyword>
<dbReference type="Proteomes" id="UP000255036">
    <property type="component" value="Unassembled WGS sequence"/>
</dbReference>
<dbReference type="GO" id="GO:0016020">
    <property type="term" value="C:membrane"/>
    <property type="evidence" value="ECO:0007669"/>
    <property type="project" value="UniProtKB-SubCell"/>
</dbReference>
<comment type="similarity">
    <text evidence="2">Belongs to the bacterial sugar transferase family.</text>
</comment>
<comment type="caution">
    <text evidence="9">The sequence shown here is derived from an EMBL/GenBank/DDBJ whole genome shotgun (WGS) entry which is preliminary data.</text>
</comment>
<comment type="subcellular location">
    <subcellularLocation>
        <location evidence="1">Membrane</location>
        <topology evidence="1">Multi-pass membrane protein</topology>
    </subcellularLocation>
</comment>
<keyword evidence="6 7" id="KW-0472">Membrane</keyword>
<dbReference type="AlphaFoldDB" id="A0A371AR91"/>
<evidence type="ECO:0000259" key="8">
    <source>
        <dbReference type="Pfam" id="PF02397"/>
    </source>
</evidence>
<evidence type="ECO:0000256" key="1">
    <source>
        <dbReference type="ARBA" id="ARBA00004141"/>
    </source>
</evidence>
<evidence type="ECO:0000256" key="3">
    <source>
        <dbReference type="ARBA" id="ARBA00022679"/>
    </source>
</evidence>
<reference evidence="9 10" key="1">
    <citation type="submission" date="2018-07" db="EMBL/GenBank/DDBJ databases">
        <title>Anaerosacharophilus polymeroproducens gen. nov. sp. nov., an anaerobic bacterium isolated from salt field.</title>
        <authorList>
            <person name="Kim W."/>
            <person name="Yang S.-H."/>
            <person name="Oh J."/>
            <person name="Lee J.-H."/>
            <person name="Kwon K.K."/>
        </authorList>
    </citation>
    <scope>NUCLEOTIDE SEQUENCE [LARGE SCALE GENOMIC DNA]</scope>
    <source>
        <strain evidence="9 10">MCWD5</strain>
    </source>
</reference>
<dbReference type="NCBIfam" id="TIGR03025">
    <property type="entry name" value="EPS_sugtrans"/>
    <property type="match status" value="1"/>
</dbReference>
<keyword evidence="4 7" id="KW-0812">Transmembrane</keyword>
<evidence type="ECO:0000256" key="4">
    <source>
        <dbReference type="ARBA" id="ARBA00022692"/>
    </source>
</evidence>
<keyword evidence="10" id="KW-1185">Reference proteome</keyword>
<dbReference type="PANTHER" id="PTHR30576:SF0">
    <property type="entry name" value="UNDECAPRENYL-PHOSPHATE N-ACETYLGALACTOSAMINYL 1-PHOSPHATE TRANSFERASE-RELATED"/>
    <property type="match status" value="1"/>
</dbReference>
<dbReference type="OrthoDB" id="9808602at2"/>
<evidence type="ECO:0000256" key="6">
    <source>
        <dbReference type="ARBA" id="ARBA00023136"/>
    </source>
</evidence>
<dbReference type="PANTHER" id="PTHR30576">
    <property type="entry name" value="COLANIC BIOSYNTHESIS UDP-GLUCOSE LIPID CARRIER TRANSFERASE"/>
    <property type="match status" value="1"/>
</dbReference>
<keyword evidence="5 7" id="KW-1133">Transmembrane helix</keyword>
<evidence type="ECO:0000313" key="10">
    <source>
        <dbReference type="Proteomes" id="UP000255036"/>
    </source>
</evidence>
<name>A0A371AR91_9FIRM</name>
<gene>
    <name evidence="9" type="ORF">DWV06_16325</name>
</gene>
<evidence type="ECO:0000256" key="2">
    <source>
        <dbReference type="ARBA" id="ARBA00006464"/>
    </source>
</evidence>
<accession>A0A371AR91</accession>
<evidence type="ECO:0000313" key="9">
    <source>
        <dbReference type="EMBL" id="RDU22095.1"/>
    </source>
</evidence>
<evidence type="ECO:0000256" key="5">
    <source>
        <dbReference type="ARBA" id="ARBA00022989"/>
    </source>
</evidence>
<proteinExistence type="inferred from homology"/>
<sequence>MERKDYEQYKRILRFIAALWMISCETIVFAYVWYKYFNPQIRKPFIEKGNWLMIAVYIILLIIFFAAFGGLKIGYLKKTNIIFSQILSSICINIVVLIQIVLLSGRLKQIGELAVIMSFILVIDVVLIVLGTQLFDMLFYKIFPPRKMLLIFEDHPPGPLLQKMFVRKDKYIINEQVNLDVGLDKIEELILDYEGVILCDIHAKMRNRILKYCYQYSIRTYTTPKISDIILKNSESLHLFDTPLLLSRNTGLTFEQKIIKRLIDIIVSSLILILTSPIMLVTAIVIKLYDGGPVLFKQVRVTLNRKHFFVYKFRSMIVDAEKDGVAKLAVKNDSRITPVGKFIRATRIDELPQLWNILNGDMSLVGPRPERPEIIEKYQKSIPEFSYRLKVKGGLTGYAQVYGKYNTTAYDKLKMDLMYIENYSIFTDIKIIFMTFKVLFMEESTEGLDKAQLDKLLEQDQSHIDER</sequence>
<feature type="transmembrane region" description="Helical" evidence="7">
    <location>
        <begin position="82"/>
        <end position="102"/>
    </location>
</feature>
<evidence type="ECO:0000256" key="7">
    <source>
        <dbReference type="SAM" id="Phobius"/>
    </source>
</evidence>
<protein>
    <submittedName>
        <fullName evidence="9">Sugar transferase</fullName>
    </submittedName>
</protein>
<dbReference type="EMBL" id="QRCT01000050">
    <property type="protein sequence ID" value="RDU22095.1"/>
    <property type="molecule type" value="Genomic_DNA"/>
</dbReference>
<dbReference type="InterPro" id="IPR017475">
    <property type="entry name" value="EPS_sugar_tfrase"/>
</dbReference>
<organism evidence="9 10">
    <name type="scientific">Anaerosacchariphilus polymeriproducens</name>
    <dbReference type="NCBI Taxonomy" id="1812858"/>
    <lineage>
        <taxon>Bacteria</taxon>
        <taxon>Bacillati</taxon>
        <taxon>Bacillota</taxon>
        <taxon>Clostridia</taxon>
        <taxon>Lachnospirales</taxon>
        <taxon>Lachnospiraceae</taxon>
        <taxon>Anaerosacchariphilus</taxon>
    </lineage>
</organism>